<dbReference type="AlphaFoldDB" id="A0ABD0YKK4"/>
<dbReference type="PANTHER" id="PTHR36300:SF1">
    <property type="entry name" value="RAW, ISOFORM A"/>
    <property type="match status" value="1"/>
</dbReference>
<proteinExistence type="predicted"/>
<accession>A0ABD0YKK4</accession>
<name>A0ABD0YKK4_9HEMI</name>
<comment type="caution">
    <text evidence="1">The sequence shown here is derived from an EMBL/GenBank/DDBJ whole genome shotgun (WGS) entry which is preliminary data.</text>
</comment>
<evidence type="ECO:0000313" key="2">
    <source>
        <dbReference type="Proteomes" id="UP001558652"/>
    </source>
</evidence>
<dbReference type="Proteomes" id="UP001558652">
    <property type="component" value="Unassembled WGS sequence"/>
</dbReference>
<dbReference type="InterPro" id="IPR039470">
    <property type="entry name" value="Nuc_deoxyri_tr2"/>
</dbReference>
<dbReference type="Pfam" id="PF15891">
    <property type="entry name" value="Nuc_deoxyri_tr2"/>
    <property type="match status" value="1"/>
</dbReference>
<protein>
    <submittedName>
        <fullName evidence="1">Uncharacterized protein</fullName>
    </submittedName>
</protein>
<dbReference type="PANTHER" id="PTHR36300">
    <property type="entry name" value="RAW, ISOFORM A"/>
    <property type="match status" value="1"/>
</dbReference>
<dbReference type="EMBL" id="JBFDAA010000006">
    <property type="protein sequence ID" value="KAL1131725.1"/>
    <property type="molecule type" value="Genomic_DNA"/>
</dbReference>
<gene>
    <name evidence="1" type="ORF">AAG570_011338</name>
</gene>
<keyword evidence="2" id="KW-1185">Reference proteome</keyword>
<evidence type="ECO:0000313" key="1">
    <source>
        <dbReference type="EMBL" id="KAL1131725.1"/>
    </source>
</evidence>
<organism evidence="1 2">
    <name type="scientific">Ranatra chinensis</name>
    <dbReference type="NCBI Taxonomy" id="642074"/>
    <lineage>
        <taxon>Eukaryota</taxon>
        <taxon>Metazoa</taxon>
        <taxon>Ecdysozoa</taxon>
        <taxon>Arthropoda</taxon>
        <taxon>Hexapoda</taxon>
        <taxon>Insecta</taxon>
        <taxon>Pterygota</taxon>
        <taxon>Neoptera</taxon>
        <taxon>Paraneoptera</taxon>
        <taxon>Hemiptera</taxon>
        <taxon>Heteroptera</taxon>
        <taxon>Panheteroptera</taxon>
        <taxon>Nepomorpha</taxon>
        <taxon>Nepidae</taxon>
        <taxon>Ranatrinae</taxon>
        <taxon>Ranatra</taxon>
    </lineage>
</organism>
<sequence length="271" mass="29906">MGKKKRKSPGKCQQVSEWNAELVQVEHRAKASAKILFYVLDKQTRNVVGIVEAAHFAGARRNLVLVIDNYEKNQLVAGESISKTEFEELSCGLATLQDLVKRQDIPVFNSIPVAIKCTSECGLSSGIDQWLACCSKVPPTNYSSQYSLDIYVGGSCFDFAWKQQVAVPILEKSGLRFRLAECGSQSSSRAGPSEAEAMDSCCVLLFVITSNTRGLETMAMLTKVAVSDYNRGRYYLVDEADRRNVPVFQNVADAVRCAVDKCFSISTACRR</sequence>
<dbReference type="Gene3D" id="3.40.50.450">
    <property type="match status" value="1"/>
</dbReference>
<reference evidence="1 2" key="1">
    <citation type="submission" date="2024-07" db="EMBL/GenBank/DDBJ databases">
        <title>Chromosome-level genome assembly of the water stick insect Ranatra chinensis (Heteroptera: Nepidae).</title>
        <authorList>
            <person name="Liu X."/>
        </authorList>
    </citation>
    <scope>NUCLEOTIDE SEQUENCE [LARGE SCALE GENOMIC DNA]</scope>
    <source>
        <strain evidence="1">Cailab_2021Rc</strain>
        <tissue evidence="1">Muscle</tissue>
    </source>
</reference>